<sequence length="303" mass="33942">MALQTKHRPGPLARKEAWEGRLYILPWLAGFLIFTIGPMVASIYFSFTKYSVLSGADWLGLDNYTKLFGADRLFGLTLYNTFYFVILSVPLNLFAAFLVALLLSVQVRGINLYRTLYYLPVITPAVASALTWGMLFSGDYGLVNAVLQALGLPTFNWLFNPKITKLVFVIMGLWGIGGSAIIFLAGLQNVPRVLYEAAGIDGANLWHLFRHITVPMMTPLIFFNLVLGIIGTFQVFTGAYIITAGGPANSTLFYVLYLYNNAVNFFKMGYASALAWVLFVIILVFTVIQLRMARLWVFYEAER</sequence>
<dbReference type="AlphaFoldDB" id="A0A6B1FZQ9"/>
<comment type="subcellular location">
    <subcellularLocation>
        <location evidence="1 7">Cell membrane</location>
        <topology evidence="1 7">Multi-pass membrane protein</topology>
    </subcellularLocation>
</comment>
<dbReference type="PROSITE" id="PS50928">
    <property type="entry name" value="ABC_TM1"/>
    <property type="match status" value="1"/>
</dbReference>
<evidence type="ECO:0000256" key="5">
    <source>
        <dbReference type="ARBA" id="ARBA00022989"/>
    </source>
</evidence>
<feature type="domain" description="ABC transmembrane type-1" evidence="8">
    <location>
        <begin position="78"/>
        <end position="289"/>
    </location>
</feature>
<evidence type="ECO:0000259" key="8">
    <source>
        <dbReference type="PROSITE" id="PS50928"/>
    </source>
</evidence>
<evidence type="ECO:0000256" key="4">
    <source>
        <dbReference type="ARBA" id="ARBA00022692"/>
    </source>
</evidence>
<dbReference type="PANTHER" id="PTHR30193:SF1">
    <property type="entry name" value="ABC TRANSPORTER PERMEASE PROTEIN YESP-RELATED"/>
    <property type="match status" value="1"/>
</dbReference>
<name>A0A6B1FZQ9_9CHLR</name>
<feature type="transmembrane region" description="Helical" evidence="7">
    <location>
        <begin position="166"/>
        <end position="187"/>
    </location>
</feature>
<feature type="transmembrane region" description="Helical" evidence="7">
    <location>
        <begin position="115"/>
        <end position="135"/>
    </location>
</feature>
<evidence type="ECO:0000256" key="3">
    <source>
        <dbReference type="ARBA" id="ARBA00022475"/>
    </source>
</evidence>
<dbReference type="SUPFAM" id="SSF161098">
    <property type="entry name" value="MetI-like"/>
    <property type="match status" value="1"/>
</dbReference>
<feature type="transmembrane region" description="Helical" evidence="7">
    <location>
        <begin position="268"/>
        <end position="288"/>
    </location>
</feature>
<accession>A0A6B1FZQ9</accession>
<feature type="transmembrane region" description="Helical" evidence="7">
    <location>
        <begin position="141"/>
        <end position="159"/>
    </location>
</feature>
<protein>
    <submittedName>
        <fullName evidence="9">Sugar ABC transporter permease</fullName>
    </submittedName>
</protein>
<keyword evidence="4 7" id="KW-0812">Transmembrane</keyword>
<keyword evidence="5 7" id="KW-1133">Transmembrane helix</keyword>
<evidence type="ECO:0000256" key="2">
    <source>
        <dbReference type="ARBA" id="ARBA00022448"/>
    </source>
</evidence>
<dbReference type="GO" id="GO:0055085">
    <property type="term" value="P:transmembrane transport"/>
    <property type="evidence" value="ECO:0007669"/>
    <property type="project" value="InterPro"/>
</dbReference>
<evidence type="ECO:0000256" key="6">
    <source>
        <dbReference type="ARBA" id="ARBA00023136"/>
    </source>
</evidence>
<reference evidence="9" key="1">
    <citation type="submission" date="2019-09" db="EMBL/GenBank/DDBJ databases">
        <title>Characterisation of the sponge microbiome using genome-centric metagenomics.</title>
        <authorList>
            <person name="Engelberts J.P."/>
            <person name="Robbins S.J."/>
            <person name="De Goeij J.M."/>
            <person name="Aranda M."/>
            <person name="Bell S.C."/>
            <person name="Webster N.S."/>
        </authorList>
    </citation>
    <scope>NUCLEOTIDE SEQUENCE</scope>
    <source>
        <strain evidence="9">SB0675_bin_29</strain>
    </source>
</reference>
<dbReference type="GO" id="GO:0005886">
    <property type="term" value="C:plasma membrane"/>
    <property type="evidence" value="ECO:0007669"/>
    <property type="project" value="UniProtKB-SubCell"/>
</dbReference>
<dbReference type="InterPro" id="IPR051393">
    <property type="entry name" value="ABC_transporter_permease"/>
</dbReference>
<gene>
    <name evidence="9" type="ORF">F4148_13275</name>
</gene>
<dbReference type="Gene3D" id="1.10.3720.10">
    <property type="entry name" value="MetI-like"/>
    <property type="match status" value="1"/>
</dbReference>
<feature type="transmembrane region" description="Helical" evidence="7">
    <location>
        <begin position="221"/>
        <end position="248"/>
    </location>
</feature>
<dbReference type="SUPFAM" id="SSF160964">
    <property type="entry name" value="MalF N-terminal region-like"/>
    <property type="match status" value="1"/>
</dbReference>
<keyword evidence="2 7" id="KW-0813">Transport</keyword>
<feature type="transmembrane region" description="Helical" evidence="7">
    <location>
        <begin position="82"/>
        <end position="103"/>
    </location>
</feature>
<organism evidence="9">
    <name type="scientific">Caldilineaceae bacterium SB0675_bin_29</name>
    <dbReference type="NCBI Taxonomy" id="2605266"/>
    <lineage>
        <taxon>Bacteria</taxon>
        <taxon>Bacillati</taxon>
        <taxon>Chloroflexota</taxon>
        <taxon>Caldilineae</taxon>
        <taxon>Caldilineales</taxon>
        <taxon>Caldilineaceae</taxon>
    </lineage>
</organism>
<comment type="caution">
    <text evidence="9">The sequence shown here is derived from an EMBL/GenBank/DDBJ whole genome shotgun (WGS) entry which is preliminary data.</text>
</comment>
<dbReference type="Pfam" id="PF00528">
    <property type="entry name" value="BPD_transp_1"/>
    <property type="match status" value="1"/>
</dbReference>
<dbReference type="EMBL" id="VYDA01000477">
    <property type="protein sequence ID" value="MYH62673.1"/>
    <property type="molecule type" value="Genomic_DNA"/>
</dbReference>
<dbReference type="InterPro" id="IPR035906">
    <property type="entry name" value="MetI-like_sf"/>
</dbReference>
<comment type="similarity">
    <text evidence="7">Belongs to the binding-protein-dependent transport system permease family.</text>
</comment>
<keyword evidence="6 7" id="KW-0472">Membrane</keyword>
<proteinExistence type="inferred from homology"/>
<evidence type="ECO:0000313" key="9">
    <source>
        <dbReference type="EMBL" id="MYH62673.1"/>
    </source>
</evidence>
<dbReference type="PANTHER" id="PTHR30193">
    <property type="entry name" value="ABC TRANSPORTER PERMEASE PROTEIN"/>
    <property type="match status" value="1"/>
</dbReference>
<keyword evidence="3" id="KW-1003">Cell membrane</keyword>
<evidence type="ECO:0000256" key="1">
    <source>
        <dbReference type="ARBA" id="ARBA00004651"/>
    </source>
</evidence>
<feature type="transmembrane region" description="Helical" evidence="7">
    <location>
        <begin position="21"/>
        <end position="45"/>
    </location>
</feature>
<dbReference type="CDD" id="cd06261">
    <property type="entry name" value="TM_PBP2"/>
    <property type="match status" value="1"/>
</dbReference>
<dbReference type="InterPro" id="IPR000515">
    <property type="entry name" value="MetI-like"/>
</dbReference>
<evidence type="ECO:0000256" key="7">
    <source>
        <dbReference type="RuleBase" id="RU363032"/>
    </source>
</evidence>